<dbReference type="RefSeq" id="WP_121369360.1">
    <property type="nucleotide sequence ID" value="NZ_RBKS01000001.1"/>
</dbReference>
<gene>
    <name evidence="1" type="ORF">C8E83_1702</name>
</gene>
<organism evidence="1 2">
    <name type="scientific">Frondihabitans australicus</name>
    <dbReference type="NCBI Taxonomy" id="386892"/>
    <lineage>
        <taxon>Bacteria</taxon>
        <taxon>Bacillati</taxon>
        <taxon>Actinomycetota</taxon>
        <taxon>Actinomycetes</taxon>
        <taxon>Micrococcales</taxon>
        <taxon>Microbacteriaceae</taxon>
        <taxon>Frondihabitans</taxon>
    </lineage>
</organism>
<proteinExistence type="predicted"/>
<comment type="caution">
    <text evidence="1">The sequence shown here is derived from an EMBL/GenBank/DDBJ whole genome shotgun (WGS) entry which is preliminary data.</text>
</comment>
<keyword evidence="2" id="KW-1185">Reference proteome</keyword>
<dbReference type="AlphaFoldDB" id="A0A495IF16"/>
<protein>
    <submittedName>
        <fullName evidence="1">Uncharacterized protein</fullName>
    </submittedName>
</protein>
<evidence type="ECO:0000313" key="1">
    <source>
        <dbReference type="EMBL" id="RKR74583.1"/>
    </source>
</evidence>
<sequence length="74" mass="8334">MEFDPRRAAIIQARLDITRDLDNDARLSFLERAHLRLDLMTALDAFDSGKADANQTDAALDDIRQRMKQCAATA</sequence>
<dbReference type="EMBL" id="RBKS01000001">
    <property type="protein sequence ID" value="RKR74583.1"/>
    <property type="molecule type" value="Genomic_DNA"/>
</dbReference>
<reference evidence="1 2" key="1">
    <citation type="submission" date="2018-10" db="EMBL/GenBank/DDBJ databases">
        <title>Sequencing the genomes of 1000 actinobacteria strains.</title>
        <authorList>
            <person name="Klenk H.-P."/>
        </authorList>
    </citation>
    <scope>NUCLEOTIDE SEQUENCE [LARGE SCALE GENOMIC DNA]</scope>
    <source>
        <strain evidence="1 2">DSM 17894</strain>
    </source>
</reference>
<name>A0A495IF16_9MICO</name>
<dbReference type="Proteomes" id="UP000280008">
    <property type="component" value="Unassembled WGS sequence"/>
</dbReference>
<dbReference type="OrthoDB" id="10007035at2"/>
<accession>A0A495IF16</accession>
<evidence type="ECO:0000313" key="2">
    <source>
        <dbReference type="Proteomes" id="UP000280008"/>
    </source>
</evidence>